<keyword evidence="2" id="KW-1185">Reference proteome</keyword>
<reference evidence="1" key="1">
    <citation type="journal article" date="2023" name="Mol. Biol. Evol.">
        <title>Third-Generation Sequencing Reveals the Adaptive Role of the Epigenome in Three Deep-Sea Polychaetes.</title>
        <authorList>
            <person name="Perez M."/>
            <person name="Aroh O."/>
            <person name="Sun Y."/>
            <person name="Lan Y."/>
            <person name="Juniper S.K."/>
            <person name="Young C.R."/>
            <person name="Angers B."/>
            <person name="Qian P.Y."/>
        </authorList>
    </citation>
    <scope>NUCLEOTIDE SEQUENCE</scope>
    <source>
        <strain evidence="1">R07B-5</strain>
    </source>
</reference>
<sequence length="82" mass="9575">MYTLPDIDYIHFRFGTFSLSHFMFCTKCLGSRAEMKTLCPLLNSGRMTLTACRCIGRCRTFACRTPRRCSMSGYNFCKYTRQ</sequence>
<comment type="caution">
    <text evidence="1">The sequence shown here is derived from an EMBL/GenBank/DDBJ whole genome shotgun (WGS) entry which is preliminary data.</text>
</comment>
<proteinExistence type="predicted"/>
<dbReference type="AlphaFoldDB" id="A0AAD9K8M6"/>
<protein>
    <submittedName>
        <fullName evidence="1">Uncharacterized protein</fullName>
    </submittedName>
</protein>
<dbReference type="EMBL" id="JAODUO010001307">
    <property type="protein sequence ID" value="KAK2166707.1"/>
    <property type="molecule type" value="Genomic_DNA"/>
</dbReference>
<accession>A0AAD9K8M6</accession>
<name>A0AAD9K8M6_RIDPI</name>
<gene>
    <name evidence="1" type="ORF">NP493_1293g01037</name>
</gene>
<evidence type="ECO:0000313" key="2">
    <source>
        <dbReference type="Proteomes" id="UP001209878"/>
    </source>
</evidence>
<dbReference type="Proteomes" id="UP001209878">
    <property type="component" value="Unassembled WGS sequence"/>
</dbReference>
<evidence type="ECO:0000313" key="1">
    <source>
        <dbReference type="EMBL" id="KAK2166707.1"/>
    </source>
</evidence>
<organism evidence="1 2">
    <name type="scientific">Ridgeia piscesae</name>
    <name type="common">Tubeworm</name>
    <dbReference type="NCBI Taxonomy" id="27915"/>
    <lineage>
        <taxon>Eukaryota</taxon>
        <taxon>Metazoa</taxon>
        <taxon>Spiralia</taxon>
        <taxon>Lophotrochozoa</taxon>
        <taxon>Annelida</taxon>
        <taxon>Polychaeta</taxon>
        <taxon>Sedentaria</taxon>
        <taxon>Canalipalpata</taxon>
        <taxon>Sabellida</taxon>
        <taxon>Siboglinidae</taxon>
        <taxon>Ridgeia</taxon>
    </lineage>
</organism>